<keyword evidence="2 5" id="KW-0812">Transmembrane</keyword>
<feature type="transmembrane region" description="Helical" evidence="5">
    <location>
        <begin position="405"/>
        <end position="429"/>
    </location>
</feature>
<evidence type="ECO:0000256" key="6">
    <source>
        <dbReference type="SAM" id="MobiDB-lite"/>
    </source>
</evidence>
<feature type="transmembrane region" description="Helical" evidence="5">
    <location>
        <begin position="335"/>
        <end position="354"/>
    </location>
</feature>
<sequence length="1163" mass="126479">MSTGHPSNGSFFGNIFAGPPGGVSRGPGGMQPPRMPRPAAGGTNSAPQGGNKTLGMVVAIIAVLIAVVGVMSKVWAELAWYQQLGRISVVLTAWGWRIGLVVVAMLLAAAVTWVNLMIAAQASPDASQRGKAKKRRNAERKMDAAKRQAQRNGKKTNPDTGKQEKPDSQSDETLYPGEQSTDRKGADKPADSEKIIDLDAEFETVFDTADLEEEFRRATRRSERPAVAALHDTLQPWRKFLIVVLPLVVGLMVATPLISQWELFAAWFHRSNFGVKDPIFARDSSFFVFSLPVFSELTTLLFYVVVAAGMFTLGRYYLQGNLSTKIAEIPNRTRIHISVLLAILAAIIGLRYYLDRFVLLLGTHDKFSGASYTDIHAVLPAKNILVGISLVIAVLFIIGAFRKSWVIPATGVGVMVLSSVLVGGLYPWLVQRFQVDPSAQELEAPYISNNIKATRDAFGIADVKEETYKATTEATAGQLRSDSESTASIRLLDPSVVSRTFGQMEQNRQYYRFASNLAVDRYTIDGKAQDTVIAVRELDTNQLGDSQKSWVNQHTVFTHGFGVVTAYGSKVEGDGSPAFWEKGIPSQGELGEYEPRIYFGQFSPDYSIVGAPKGAPKREFDYPSDVTQDKGVNNTFTGKGGPSVGNLWERLMYALKFRSSEIFFSQQVNKSSQILFYRSPEERVAKVAPYLTLDSRAYPAVVDMDGDPKTPKRVVWIVDGYTTSNSYPYSNHMDLNTSISDSRNIGYGYQVMNNVNYMRNSVKAVVDAYDGSVHLYQWDAKDPIVNAWSNVFPGQIEPLSSVSGDLMAHFKYPEDLFKVQRNLIARYHTTDPRSFYSGSDFWKLPDDPTHEGSQTVSSALQPPYYLTMKAPGQESTEFSLYSTYIPYGQSDRNVLTGYLTVDSETGSEPGKIRDGYGKLRLLSLPSDLAVPGPGQVSNKFKTTDTVSQTLNLLSQQSTEVVRGNLLTLPVGGGLLYVQPVYVQGNSGTSYPLLRFVLTSFGDKIGFAPTLQASLDQLFGGDAGVQTSENDVPGASGADGEQSPAEPNLTPQQQLQAALNGAWKAMDDADAAMKAGDWEAYGKAQTELKQQLQLALTFDGGAPLPSDATQPANPGDTPSVQPTAQPSGAATPAASPKVKASAASPKAKSTAAASARPQPRKSAS</sequence>
<accession>A0A2X2YUK3</accession>
<feature type="compositionally biased region" description="Polar residues" evidence="6">
    <location>
        <begin position="1106"/>
        <end position="1127"/>
    </location>
</feature>
<dbReference type="PANTHER" id="PTHR39344">
    <property type="entry name" value="UPF0182 PROTEIN SLL1060"/>
    <property type="match status" value="1"/>
</dbReference>
<proteinExistence type="inferred from homology"/>
<feature type="compositionally biased region" description="Low complexity" evidence="6">
    <location>
        <begin position="1128"/>
        <end position="1154"/>
    </location>
</feature>
<protein>
    <recommendedName>
        <fullName evidence="5">UPF0182 protein NCTC11820_00599</fullName>
    </recommendedName>
</protein>
<dbReference type="Pfam" id="PF03699">
    <property type="entry name" value="UPF0182"/>
    <property type="match status" value="1"/>
</dbReference>
<dbReference type="GO" id="GO:0005886">
    <property type="term" value="C:plasma membrane"/>
    <property type="evidence" value="ECO:0007669"/>
    <property type="project" value="UniProtKB-SubCell"/>
</dbReference>
<evidence type="ECO:0000256" key="4">
    <source>
        <dbReference type="ARBA" id="ARBA00023136"/>
    </source>
</evidence>
<keyword evidence="4 5" id="KW-0472">Membrane</keyword>
<feature type="transmembrane region" description="Helical" evidence="5">
    <location>
        <begin position="54"/>
        <end position="76"/>
    </location>
</feature>
<feature type="transmembrane region" description="Helical" evidence="5">
    <location>
        <begin position="96"/>
        <end position="119"/>
    </location>
</feature>
<dbReference type="Proteomes" id="UP000250245">
    <property type="component" value="Unassembled WGS sequence"/>
</dbReference>
<gene>
    <name evidence="7" type="ORF">NCTC11820_00599</name>
</gene>
<feature type="region of interest" description="Disordered" evidence="6">
    <location>
        <begin position="23"/>
        <end position="48"/>
    </location>
</feature>
<dbReference type="EMBL" id="UASJ01000001">
    <property type="protein sequence ID" value="SQB64265.1"/>
    <property type="molecule type" value="Genomic_DNA"/>
</dbReference>
<feature type="compositionally biased region" description="Basic and acidic residues" evidence="6">
    <location>
        <begin position="180"/>
        <end position="191"/>
    </location>
</feature>
<organism evidence="7 8">
    <name type="scientific">Mobiluncus curtisii</name>
    <dbReference type="NCBI Taxonomy" id="2051"/>
    <lineage>
        <taxon>Bacteria</taxon>
        <taxon>Bacillati</taxon>
        <taxon>Actinomycetota</taxon>
        <taxon>Actinomycetes</taxon>
        <taxon>Actinomycetales</taxon>
        <taxon>Actinomycetaceae</taxon>
        <taxon>Mobiluncus</taxon>
    </lineage>
</organism>
<dbReference type="AlphaFoldDB" id="A0A2X2YUK3"/>
<name>A0A2X2YUK3_9ACTO</name>
<keyword evidence="3 5" id="KW-1133">Transmembrane helix</keyword>
<dbReference type="GO" id="GO:0005576">
    <property type="term" value="C:extracellular region"/>
    <property type="evidence" value="ECO:0007669"/>
    <property type="project" value="TreeGrafter"/>
</dbReference>
<feature type="transmembrane region" description="Helical" evidence="5">
    <location>
        <begin position="240"/>
        <end position="258"/>
    </location>
</feature>
<feature type="transmembrane region" description="Helical" evidence="5">
    <location>
        <begin position="374"/>
        <end position="398"/>
    </location>
</feature>
<feature type="region of interest" description="Disordered" evidence="6">
    <location>
        <begin position="1021"/>
        <end position="1051"/>
    </location>
</feature>
<keyword evidence="1 5" id="KW-1003">Cell membrane</keyword>
<evidence type="ECO:0000256" key="1">
    <source>
        <dbReference type="ARBA" id="ARBA00022475"/>
    </source>
</evidence>
<evidence type="ECO:0000256" key="3">
    <source>
        <dbReference type="ARBA" id="ARBA00022989"/>
    </source>
</evidence>
<feature type="region of interest" description="Disordered" evidence="6">
    <location>
        <begin position="124"/>
        <end position="191"/>
    </location>
</feature>
<dbReference type="InterPro" id="IPR005372">
    <property type="entry name" value="UPF0182"/>
</dbReference>
<evidence type="ECO:0000313" key="7">
    <source>
        <dbReference type="EMBL" id="SQB64265.1"/>
    </source>
</evidence>
<dbReference type="PANTHER" id="PTHR39344:SF1">
    <property type="entry name" value="UPF0182 PROTEIN SLL1060"/>
    <property type="match status" value="1"/>
</dbReference>
<evidence type="ECO:0000256" key="5">
    <source>
        <dbReference type="HAMAP-Rule" id="MF_01600"/>
    </source>
</evidence>
<evidence type="ECO:0000313" key="8">
    <source>
        <dbReference type="Proteomes" id="UP000250245"/>
    </source>
</evidence>
<comment type="subcellular location">
    <subcellularLocation>
        <location evidence="5">Cell membrane</location>
        <topology evidence="5">Multi-pass membrane protein</topology>
    </subcellularLocation>
</comment>
<feature type="transmembrane region" description="Helical" evidence="5">
    <location>
        <begin position="286"/>
        <end position="314"/>
    </location>
</feature>
<feature type="region of interest" description="Disordered" evidence="6">
    <location>
        <begin position="1098"/>
        <end position="1163"/>
    </location>
</feature>
<comment type="similarity">
    <text evidence="5">Belongs to the UPF0182 family.</text>
</comment>
<dbReference type="HAMAP" id="MF_01600">
    <property type="entry name" value="UPF0182"/>
    <property type="match status" value="1"/>
</dbReference>
<evidence type="ECO:0000256" key="2">
    <source>
        <dbReference type="ARBA" id="ARBA00022692"/>
    </source>
</evidence>
<reference evidence="7 8" key="1">
    <citation type="submission" date="2018-06" db="EMBL/GenBank/DDBJ databases">
        <authorList>
            <consortium name="Pathogen Informatics"/>
            <person name="Doyle S."/>
        </authorList>
    </citation>
    <scope>NUCLEOTIDE SEQUENCE [LARGE SCALE GENOMIC DNA]</scope>
    <source>
        <strain evidence="7 8">NCTC11820</strain>
    </source>
</reference>